<evidence type="ECO:0000313" key="1">
    <source>
        <dbReference type="EMBL" id="QSW90212.1"/>
    </source>
</evidence>
<protein>
    <submittedName>
        <fullName evidence="1">Uncharacterized protein</fullName>
    </submittedName>
</protein>
<sequence length="64" mass="7062">MDYTSKDLGEIPKIPDMSNFKNPLESQSGGNIFIESFNITTSTTADKSESLSEIIKKESKDSCI</sequence>
<gene>
    <name evidence="1" type="ORF">J0383_05180</name>
</gene>
<dbReference type="RefSeq" id="WP_207297379.1">
    <property type="nucleotide sequence ID" value="NZ_CP071448.1"/>
</dbReference>
<dbReference type="Proteomes" id="UP000663440">
    <property type="component" value="Chromosome"/>
</dbReference>
<name>A0ABX7QGL0_9FLAO</name>
<accession>A0ABX7QGL0</accession>
<reference evidence="1 2" key="1">
    <citation type="submission" date="2021-03" db="EMBL/GenBank/DDBJ databases">
        <title>Flavobacterium kribbensis sp. nov, an endophytic bacteria, isolated from soybean.</title>
        <authorList>
            <person name="Lee J."/>
            <person name="Seo J."/>
        </authorList>
    </citation>
    <scope>NUCLEOTIDE SEQUENCE [LARGE SCALE GENOMIC DNA]</scope>
    <source>
        <strain evidence="1 2">BB8</strain>
    </source>
</reference>
<dbReference type="EMBL" id="CP071448">
    <property type="protein sequence ID" value="QSW90212.1"/>
    <property type="molecule type" value="Genomic_DNA"/>
</dbReference>
<organism evidence="1 2">
    <name type="scientific">Flavobacterium endoglycinae</name>
    <dbReference type="NCBI Taxonomy" id="2816357"/>
    <lineage>
        <taxon>Bacteria</taxon>
        <taxon>Pseudomonadati</taxon>
        <taxon>Bacteroidota</taxon>
        <taxon>Flavobacteriia</taxon>
        <taxon>Flavobacteriales</taxon>
        <taxon>Flavobacteriaceae</taxon>
        <taxon>Flavobacterium</taxon>
    </lineage>
</organism>
<proteinExistence type="predicted"/>
<evidence type="ECO:0000313" key="2">
    <source>
        <dbReference type="Proteomes" id="UP000663440"/>
    </source>
</evidence>
<keyword evidence="2" id="KW-1185">Reference proteome</keyword>